<accession>A0A1L9TNP3</accession>
<evidence type="ECO:0000256" key="1">
    <source>
        <dbReference type="ARBA" id="ARBA00022833"/>
    </source>
</evidence>
<dbReference type="PANTHER" id="PTHR47171">
    <property type="entry name" value="FARA-RELATED"/>
    <property type="match status" value="1"/>
</dbReference>
<dbReference type="CDD" id="cd12148">
    <property type="entry name" value="fungal_TF_MHR"/>
    <property type="match status" value="1"/>
</dbReference>
<dbReference type="Proteomes" id="UP000184356">
    <property type="component" value="Unassembled WGS sequence"/>
</dbReference>
<gene>
    <name evidence="8" type="ORF">ASPSYDRAFT_130630</name>
</gene>
<proteinExistence type="predicted"/>
<dbReference type="GO" id="GO:0006351">
    <property type="term" value="P:DNA-templated transcription"/>
    <property type="evidence" value="ECO:0007669"/>
    <property type="project" value="InterPro"/>
</dbReference>
<evidence type="ECO:0000313" key="8">
    <source>
        <dbReference type="EMBL" id="OJJ61021.1"/>
    </source>
</evidence>
<dbReference type="VEuPathDB" id="FungiDB:ASPSYDRAFT_130630"/>
<protein>
    <recommendedName>
        <fullName evidence="7">Xylanolytic transcriptional activator regulatory domain-containing protein</fullName>
    </recommendedName>
</protein>
<evidence type="ECO:0000256" key="5">
    <source>
        <dbReference type="ARBA" id="ARBA00023242"/>
    </source>
</evidence>
<evidence type="ECO:0000256" key="3">
    <source>
        <dbReference type="ARBA" id="ARBA00023125"/>
    </source>
</evidence>
<dbReference type="GO" id="GO:0003677">
    <property type="term" value="F:DNA binding"/>
    <property type="evidence" value="ECO:0007669"/>
    <property type="project" value="UniProtKB-KW"/>
</dbReference>
<evidence type="ECO:0000256" key="2">
    <source>
        <dbReference type="ARBA" id="ARBA00023015"/>
    </source>
</evidence>
<dbReference type="SMART" id="SM00906">
    <property type="entry name" value="Fungal_trans"/>
    <property type="match status" value="1"/>
</dbReference>
<dbReference type="EMBL" id="KV878584">
    <property type="protein sequence ID" value="OJJ61021.1"/>
    <property type="molecule type" value="Genomic_DNA"/>
</dbReference>
<keyword evidence="1" id="KW-0862">Zinc</keyword>
<evidence type="ECO:0000256" key="4">
    <source>
        <dbReference type="ARBA" id="ARBA00023163"/>
    </source>
</evidence>
<keyword evidence="4" id="KW-0804">Transcription</keyword>
<dbReference type="RefSeq" id="XP_040704827.1">
    <property type="nucleotide sequence ID" value="XM_040840563.1"/>
</dbReference>
<name>A0A1L9TNP3_9EURO</name>
<feature type="compositionally biased region" description="Basic residues" evidence="6">
    <location>
        <begin position="16"/>
        <end position="33"/>
    </location>
</feature>
<evidence type="ECO:0000259" key="7">
    <source>
        <dbReference type="SMART" id="SM00906"/>
    </source>
</evidence>
<sequence length="676" mass="75027">MESVEAAVGQAFNARSRSHGKRAPRSRGRRHPRGCSTRLNTQVPIQPALPLELPNRHPIDAASETTRGASRSQEEVSNSADDTAARSTLATFFHDGLQTHLQCPALELDNPRIAYVGTATSNIVHLFVNLTSDDAVTTHLHVPFPSIRPCLPWKPDFTRPDRQWYTRIDEELSKLPPKPLRDAIVKAYFQKIHPGFPIVDEKEFKRQYEDPEHLPPLLILQSVLLAGAHVCDDPAISQDRFAFQSLLYKRATTLFNLRHENDRVTLVQSCLLFAWFPDGADDVSANAYYWVGVGIRIAYGLGMHRDLSQGAVSRMTASERRRFRRIWWAFVQLDVLSSLHHGRPTMISPDSYDQPLPTEDDYIDVLGDGFSDLNVQFCIQQAGLCQILIEIIQLMSPGAIKRFSRGTQSFQAAVSETEASLLSWYMDLPPLLSVTGTRNTSFWSYHLQIHYNFALLVLHRAVDALPSGIASPEQRTKSQQICPAVTTSLLELFEGAITSGDICSLWFSSVSVLFAASISIASELDLDFCAQQHRPTVLTLQTHRKLERVLRLLHEVASYWPVADAVHKIFSSIISASSMPKLKTIRSQLAQQTSPTIVRSQEAETAADGLAIGSPPPPPPDLTPSYGTSTFSPSHIGADSGPDLLSWPGWQDILGTGSVPVYATEPLPSEYGWPSL</sequence>
<feature type="region of interest" description="Disordered" evidence="6">
    <location>
        <begin position="593"/>
        <end position="633"/>
    </location>
</feature>
<feature type="domain" description="Xylanolytic transcriptional activator regulatory" evidence="7">
    <location>
        <begin position="287"/>
        <end position="363"/>
    </location>
</feature>
<dbReference type="InterPro" id="IPR007219">
    <property type="entry name" value="XnlR_reg_dom"/>
</dbReference>
<keyword evidence="9" id="KW-1185">Reference proteome</keyword>
<dbReference type="GeneID" id="63756636"/>
<keyword evidence="3" id="KW-0238">DNA-binding</keyword>
<evidence type="ECO:0000313" key="9">
    <source>
        <dbReference type="Proteomes" id="UP000184356"/>
    </source>
</evidence>
<dbReference type="Pfam" id="PF04082">
    <property type="entry name" value="Fungal_trans"/>
    <property type="match status" value="1"/>
</dbReference>
<reference evidence="9" key="1">
    <citation type="journal article" date="2017" name="Genome Biol.">
        <title>Comparative genomics reveals high biological diversity and specific adaptations in the industrially and medically important fungal genus Aspergillus.</title>
        <authorList>
            <person name="de Vries R.P."/>
            <person name="Riley R."/>
            <person name="Wiebenga A."/>
            <person name="Aguilar-Osorio G."/>
            <person name="Amillis S."/>
            <person name="Uchima C.A."/>
            <person name="Anderluh G."/>
            <person name="Asadollahi M."/>
            <person name="Askin M."/>
            <person name="Barry K."/>
            <person name="Battaglia E."/>
            <person name="Bayram O."/>
            <person name="Benocci T."/>
            <person name="Braus-Stromeyer S.A."/>
            <person name="Caldana C."/>
            <person name="Canovas D."/>
            <person name="Cerqueira G.C."/>
            <person name="Chen F."/>
            <person name="Chen W."/>
            <person name="Choi C."/>
            <person name="Clum A."/>
            <person name="Dos Santos R.A."/>
            <person name="Damasio A.R."/>
            <person name="Diallinas G."/>
            <person name="Emri T."/>
            <person name="Fekete E."/>
            <person name="Flipphi M."/>
            <person name="Freyberg S."/>
            <person name="Gallo A."/>
            <person name="Gournas C."/>
            <person name="Habgood R."/>
            <person name="Hainaut M."/>
            <person name="Harispe M.L."/>
            <person name="Henrissat B."/>
            <person name="Hilden K.S."/>
            <person name="Hope R."/>
            <person name="Hossain A."/>
            <person name="Karabika E."/>
            <person name="Karaffa L."/>
            <person name="Karanyi Z."/>
            <person name="Krasevec N."/>
            <person name="Kuo A."/>
            <person name="Kusch H."/>
            <person name="LaButti K."/>
            <person name="Lagendijk E.L."/>
            <person name="Lapidus A."/>
            <person name="Levasseur A."/>
            <person name="Lindquist E."/>
            <person name="Lipzen A."/>
            <person name="Logrieco A.F."/>
            <person name="MacCabe A."/>
            <person name="Maekelae M.R."/>
            <person name="Malavazi I."/>
            <person name="Melin P."/>
            <person name="Meyer V."/>
            <person name="Mielnichuk N."/>
            <person name="Miskei M."/>
            <person name="Molnar A.P."/>
            <person name="Mule G."/>
            <person name="Ngan C.Y."/>
            <person name="Orejas M."/>
            <person name="Orosz E."/>
            <person name="Ouedraogo J.P."/>
            <person name="Overkamp K.M."/>
            <person name="Park H.-S."/>
            <person name="Perrone G."/>
            <person name="Piumi F."/>
            <person name="Punt P.J."/>
            <person name="Ram A.F."/>
            <person name="Ramon A."/>
            <person name="Rauscher S."/>
            <person name="Record E."/>
            <person name="Riano-Pachon D.M."/>
            <person name="Robert V."/>
            <person name="Roehrig J."/>
            <person name="Ruller R."/>
            <person name="Salamov A."/>
            <person name="Salih N.S."/>
            <person name="Samson R.A."/>
            <person name="Sandor E."/>
            <person name="Sanguinetti M."/>
            <person name="Schuetze T."/>
            <person name="Sepcic K."/>
            <person name="Shelest E."/>
            <person name="Sherlock G."/>
            <person name="Sophianopoulou V."/>
            <person name="Squina F.M."/>
            <person name="Sun H."/>
            <person name="Susca A."/>
            <person name="Todd R.B."/>
            <person name="Tsang A."/>
            <person name="Unkles S.E."/>
            <person name="van de Wiele N."/>
            <person name="van Rossen-Uffink D."/>
            <person name="Oliveira J.V."/>
            <person name="Vesth T.C."/>
            <person name="Visser J."/>
            <person name="Yu J.-H."/>
            <person name="Zhou M."/>
            <person name="Andersen M.R."/>
            <person name="Archer D.B."/>
            <person name="Baker S.E."/>
            <person name="Benoit I."/>
            <person name="Brakhage A.A."/>
            <person name="Braus G.H."/>
            <person name="Fischer R."/>
            <person name="Frisvad J.C."/>
            <person name="Goldman G.H."/>
            <person name="Houbraken J."/>
            <person name="Oakley B."/>
            <person name="Pocsi I."/>
            <person name="Scazzocchio C."/>
            <person name="Seiboth B."/>
            <person name="vanKuyk P.A."/>
            <person name="Wortman J."/>
            <person name="Dyer P.S."/>
            <person name="Grigoriev I.V."/>
        </authorList>
    </citation>
    <scope>NUCLEOTIDE SEQUENCE [LARGE SCALE GENOMIC DNA]</scope>
    <source>
        <strain evidence="9">CBS 593.65</strain>
    </source>
</reference>
<keyword evidence="5" id="KW-0539">Nucleus</keyword>
<feature type="compositionally biased region" description="Polar residues" evidence="6">
    <location>
        <begin position="63"/>
        <end position="83"/>
    </location>
</feature>
<organism evidence="8 9">
    <name type="scientific">Aspergillus sydowii CBS 593.65</name>
    <dbReference type="NCBI Taxonomy" id="1036612"/>
    <lineage>
        <taxon>Eukaryota</taxon>
        <taxon>Fungi</taxon>
        <taxon>Dikarya</taxon>
        <taxon>Ascomycota</taxon>
        <taxon>Pezizomycotina</taxon>
        <taxon>Eurotiomycetes</taxon>
        <taxon>Eurotiomycetidae</taxon>
        <taxon>Eurotiales</taxon>
        <taxon>Aspergillaceae</taxon>
        <taxon>Aspergillus</taxon>
        <taxon>Aspergillus subgen. Nidulantes</taxon>
    </lineage>
</organism>
<keyword evidence="2" id="KW-0805">Transcription regulation</keyword>
<feature type="region of interest" description="Disordered" evidence="6">
    <location>
        <begin position="1"/>
        <end position="83"/>
    </location>
</feature>
<dbReference type="OrthoDB" id="39175at2759"/>
<dbReference type="AlphaFoldDB" id="A0A1L9TNP3"/>
<dbReference type="InterPro" id="IPR052073">
    <property type="entry name" value="Amide_Lactam_Regulators"/>
</dbReference>
<dbReference type="PANTHER" id="PTHR47171:SF4">
    <property type="entry name" value="ACETAMIDASE REGULATORY PROTEIN"/>
    <property type="match status" value="1"/>
</dbReference>
<dbReference type="GO" id="GO:0008270">
    <property type="term" value="F:zinc ion binding"/>
    <property type="evidence" value="ECO:0007669"/>
    <property type="project" value="InterPro"/>
</dbReference>
<evidence type="ECO:0000256" key="6">
    <source>
        <dbReference type="SAM" id="MobiDB-lite"/>
    </source>
</evidence>